<dbReference type="AlphaFoldDB" id="A0A392Q260"/>
<accession>A0A392Q260</accession>
<evidence type="ECO:0000256" key="1">
    <source>
        <dbReference type="SAM" id="MobiDB-lite"/>
    </source>
</evidence>
<evidence type="ECO:0000313" key="2">
    <source>
        <dbReference type="EMBL" id="MCI18493.1"/>
    </source>
</evidence>
<dbReference type="Proteomes" id="UP000265520">
    <property type="component" value="Unassembled WGS sequence"/>
</dbReference>
<feature type="region of interest" description="Disordered" evidence="1">
    <location>
        <begin position="54"/>
        <end position="77"/>
    </location>
</feature>
<name>A0A392Q260_9FABA</name>
<evidence type="ECO:0000313" key="3">
    <source>
        <dbReference type="Proteomes" id="UP000265520"/>
    </source>
</evidence>
<keyword evidence="3" id="KW-1185">Reference proteome</keyword>
<dbReference type="EMBL" id="LXQA010110370">
    <property type="protein sequence ID" value="MCI18493.1"/>
    <property type="molecule type" value="Genomic_DNA"/>
</dbReference>
<proteinExistence type="predicted"/>
<organism evidence="2 3">
    <name type="scientific">Trifolium medium</name>
    <dbReference type="NCBI Taxonomy" id="97028"/>
    <lineage>
        <taxon>Eukaryota</taxon>
        <taxon>Viridiplantae</taxon>
        <taxon>Streptophyta</taxon>
        <taxon>Embryophyta</taxon>
        <taxon>Tracheophyta</taxon>
        <taxon>Spermatophyta</taxon>
        <taxon>Magnoliopsida</taxon>
        <taxon>eudicotyledons</taxon>
        <taxon>Gunneridae</taxon>
        <taxon>Pentapetalae</taxon>
        <taxon>rosids</taxon>
        <taxon>fabids</taxon>
        <taxon>Fabales</taxon>
        <taxon>Fabaceae</taxon>
        <taxon>Papilionoideae</taxon>
        <taxon>50 kb inversion clade</taxon>
        <taxon>NPAAA clade</taxon>
        <taxon>Hologalegina</taxon>
        <taxon>IRL clade</taxon>
        <taxon>Trifolieae</taxon>
        <taxon>Trifolium</taxon>
    </lineage>
</organism>
<protein>
    <submittedName>
        <fullName evidence="2">Uncharacterized protein</fullName>
    </submittedName>
</protein>
<comment type="caution">
    <text evidence="2">The sequence shown here is derived from an EMBL/GenBank/DDBJ whole genome shotgun (WGS) entry which is preliminary data.</text>
</comment>
<reference evidence="2 3" key="1">
    <citation type="journal article" date="2018" name="Front. Plant Sci.">
        <title>Red Clover (Trifolium pratense) and Zigzag Clover (T. medium) - A Picture of Genomic Similarities and Differences.</title>
        <authorList>
            <person name="Dluhosova J."/>
            <person name="Istvanek J."/>
            <person name="Nedelnik J."/>
            <person name="Repkova J."/>
        </authorList>
    </citation>
    <scope>NUCLEOTIDE SEQUENCE [LARGE SCALE GENOMIC DNA]</scope>
    <source>
        <strain evidence="3">cv. 10/8</strain>
        <tissue evidence="2">Leaf</tissue>
    </source>
</reference>
<sequence>MKFTGVIDGSFPGGYLITVVVGNCPTLSGVAMFTSDQPAQIERNVNENVPLIPTKMGLSQENQNEKKNYLRNTGNPDPNIDINMDKILPGYLKNIILLQQVAESG</sequence>